<proteinExistence type="predicted"/>
<organism evidence="3">
    <name type="scientific">Enterobius vermicularis</name>
    <name type="common">Human pinworm</name>
    <dbReference type="NCBI Taxonomy" id="51028"/>
    <lineage>
        <taxon>Eukaryota</taxon>
        <taxon>Metazoa</taxon>
        <taxon>Ecdysozoa</taxon>
        <taxon>Nematoda</taxon>
        <taxon>Chromadorea</taxon>
        <taxon>Rhabditida</taxon>
        <taxon>Spirurina</taxon>
        <taxon>Oxyuridomorpha</taxon>
        <taxon>Oxyuroidea</taxon>
        <taxon>Oxyuridae</taxon>
        <taxon>Enterobius</taxon>
    </lineage>
</organism>
<name>A0A0N4USV0_ENTVE</name>
<dbReference type="EMBL" id="UXUI01000109">
    <property type="protein sequence ID" value="VDD85022.1"/>
    <property type="molecule type" value="Genomic_DNA"/>
</dbReference>
<accession>A0A0N4USV0</accession>
<evidence type="ECO:0000313" key="2">
    <source>
        <dbReference type="Proteomes" id="UP000274131"/>
    </source>
</evidence>
<protein>
    <submittedName>
        <fullName evidence="3">NR LBD domain-containing protein</fullName>
    </submittedName>
</protein>
<reference evidence="3" key="1">
    <citation type="submission" date="2017-02" db="UniProtKB">
        <authorList>
            <consortium name="WormBaseParasite"/>
        </authorList>
    </citation>
    <scope>IDENTIFICATION</scope>
</reference>
<evidence type="ECO:0000313" key="1">
    <source>
        <dbReference type="EMBL" id="VDD85022.1"/>
    </source>
</evidence>
<gene>
    <name evidence="1" type="ORF">EVEC_LOCUS165</name>
</gene>
<keyword evidence="2" id="KW-1185">Reference proteome</keyword>
<dbReference type="AlphaFoldDB" id="A0A0N4USV0"/>
<evidence type="ECO:0000313" key="3">
    <source>
        <dbReference type="WBParaSite" id="EVEC_0000023401-mRNA-1"/>
    </source>
</evidence>
<sequence length="84" mass="10095">MFLENKVFKNFFLIKGSEAISSTLAHPRRRTEDLLRLMNNWQSLLRCYYQFTSPFSIEQVRSKRLFFSKALRLLAFSTSNFLRH</sequence>
<dbReference type="Proteomes" id="UP000274131">
    <property type="component" value="Unassembled WGS sequence"/>
</dbReference>
<dbReference type="WBParaSite" id="EVEC_0000023401-mRNA-1">
    <property type="protein sequence ID" value="EVEC_0000023401-mRNA-1"/>
    <property type="gene ID" value="EVEC_0000023401"/>
</dbReference>
<reference evidence="1 2" key="2">
    <citation type="submission" date="2018-10" db="EMBL/GenBank/DDBJ databases">
        <authorList>
            <consortium name="Pathogen Informatics"/>
        </authorList>
    </citation>
    <scope>NUCLEOTIDE SEQUENCE [LARGE SCALE GENOMIC DNA]</scope>
</reference>